<dbReference type="Gene3D" id="3.20.20.140">
    <property type="entry name" value="Metal-dependent hydrolases"/>
    <property type="match status" value="1"/>
</dbReference>
<evidence type="ECO:0000259" key="6">
    <source>
        <dbReference type="Pfam" id="PF01979"/>
    </source>
</evidence>
<dbReference type="InterPro" id="IPR032466">
    <property type="entry name" value="Metal_Hydrolase"/>
</dbReference>
<protein>
    <submittedName>
        <fullName evidence="7">Dihydroorotase</fullName>
        <ecNumber evidence="7">3.5.2.3</ecNumber>
    </submittedName>
</protein>
<dbReference type="OrthoDB" id="5687299at2"/>
<dbReference type="STRING" id="754477.Q7C_765"/>
<dbReference type="GO" id="GO:0004038">
    <property type="term" value="F:allantoinase activity"/>
    <property type="evidence" value="ECO:0007669"/>
    <property type="project" value="TreeGrafter"/>
</dbReference>
<dbReference type="GO" id="GO:0046872">
    <property type="term" value="F:metal ion binding"/>
    <property type="evidence" value="ECO:0007669"/>
    <property type="project" value="UniProtKB-KW"/>
</dbReference>
<name>I1YG93_METFJ</name>
<dbReference type="InterPro" id="IPR002195">
    <property type="entry name" value="Dihydroorotase_CS"/>
</dbReference>
<evidence type="ECO:0000313" key="7">
    <source>
        <dbReference type="EMBL" id="AFJ01936.1"/>
    </source>
</evidence>
<proteinExistence type="inferred from homology"/>
<evidence type="ECO:0000256" key="2">
    <source>
        <dbReference type="ARBA" id="ARBA00002368"/>
    </source>
</evidence>
<dbReference type="KEGG" id="mec:Q7C_765"/>
<evidence type="ECO:0000313" key="8">
    <source>
        <dbReference type="Proteomes" id="UP000009145"/>
    </source>
</evidence>
<keyword evidence="4" id="KW-0479">Metal-binding</keyword>
<evidence type="ECO:0000256" key="3">
    <source>
        <dbReference type="ARBA" id="ARBA00010286"/>
    </source>
</evidence>
<keyword evidence="8" id="KW-1185">Reference proteome</keyword>
<sequence length="450" mass="49917">MNDTQAVSRHADLLITDGTVITPSGERHIDIACRHGRVVALGDLQSQWSADTTLSVKGLHMMPGVMDTQVHFREPGLTHKETIEAGTRGAVLGGITGIFEMPNTNPLTMHKADLDAKLDIAKRSAWCDYAFYLGGSAVNAEQLAELELLPGCSGVKVFMGSSFGDLLTDDQTILERILMSGQRRVAIHAEDEQRLRERRQLVEADQDVRQHPFWRDVDSALFATKRIVALSEKTCRRLHVLHISTEEEITFLAEHKHHVSVEVTPHHLTMSAPACYERLGSLAQMNPPVREKRHQDALWRAINNGIVDVIGSDHAPHTLEEKAKPYPNSPSGMTGVQTLLPVMLDHVHHGRLTLQRLADLTSAGPARLFNIQGKGRIAVGYDADFSIVDLSARRTIENSWIASQSGWSPYDGKAITGWPIHTIVRGNIVVRDEALSTRPDAQPIQFDYHQ</sequence>
<dbReference type="PATRIC" id="fig|754477.3.peg.756"/>
<dbReference type="EC" id="3.5.2.3" evidence="7"/>
<comment type="cofactor">
    <cofactor evidence="1">
        <name>Zn(2+)</name>
        <dbReference type="ChEBI" id="CHEBI:29105"/>
    </cofactor>
</comment>
<reference evidence="7 8" key="1">
    <citation type="journal article" date="2012" name="J. Bacteriol.">
        <title>Complete genome sequences of Methylophaga sp. strain JAM1 and Methylophaga sp. strain JAM7.</title>
        <authorList>
            <person name="Villeneuve C."/>
            <person name="Martineau C."/>
            <person name="Mauffrey F."/>
            <person name="Villemur R."/>
        </authorList>
    </citation>
    <scope>NUCLEOTIDE SEQUENCE [LARGE SCALE GENOMIC DNA]</scope>
    <source>
        <strain evidence="7 8">JAM7</strain>
    </source>
</reference>
<dbReference type="NCBIfam" id="NF006559">
    <property type="entry name" value="PRK09060.1"/>
    <property type="match status" value="1"/>
</dbReference>
<dbReference type="PANTHER" id="PTHR43668">
    <property type="entry name" value="ALLANTOINASE"/>
    <property type="match status" value="1"/>
</dbReference>
<dbReference type="Gene3D" id="2.30.40.10">
    <property type="entry name" value="Urease, subunit C, domain 1"/>
    <property type="match status" value="1"/>
</dbReference>
<dbReference type="EMBL" id="CP003380">
    <property type="protein sequence ID" value="AFJ01936.1"/>
    <property type="molecule type" value="Genomic_DNA"/>
</dbReference>
<evidence type="ECO:0000256" key="4">
    <source>
        <dbReference type="ARBA" id="ARBA00022723"/>
    </source>
</evidence>
<dbReference type="PANTHER" id="PTHR43668:SF4">
    <property type="entry name" value="ALLANTOINASE"/>
    <property type="match status" value="1"/>
</dbReference>
<dbReference type="SUPFAM" id="SSF51556">
    <property type="entry name" value="Metallo-dependent hydrolases"/>
    <property type="match status" value="1"/>
</dbReference>
<dbReference type="Pfam" id="PF01979">
    <property type="entry name" value="Amidohydro_1"/>
    <property type="match status" value="1"/>
</dbReference>
<dbReference type="InterPro" id="IPR011059">
    <property type="entry name" value="Metal-dep_hydrolase_composite"/>
</dbReference>
<dbReference type="GO" id="GO:0005737">
    <property type="term" value="C:cytoplasm"/>
    <property type="evidence" value="ECO:0007669"/>
    <property type="project" value="TreeGrafter"/>
</dbReference>
<dbReference type="NCBIfam" id="TIGR00857">
    <property type="entry name" value="pyrC_multi"/>
    <property type="match status" value="1"/>
</dbReference>
<comment type="function">
    <text evidence="2">Catalyzes the reversible cyclization of carbamoyl aspartate to dihydroorotate.</text>
</comment>
<dbReference type="HOGENOM" id="CLU_015572_1_1_6"/>
<evidence type="ECO:0000256" key="1">
    <source>
        <dbReference type="ARBA" id="ARBA00001947"/>
    </source>
</evidence>
<dbReference type="CDD" id="cd01318">
    <property type="entry name" value="DHOase_IIb"/>
    <property type="match status" value="1"/>
</dbReference>
<gene>
    <name evidence="7" type="ordered locus">Q7C_765</name>
</gene>
<dbReference type="InterPro" id="IPR050138">
    <property type="entry name" value="DHOase/Allantoinase_Hydrolase"/>
</dbReference>
<comment type="similarity">
    <text evidence="3">Belongs to the metallo-dependent hydrolases superfamily. DHOase family. Class I DHOase subfamily.</text>
</comment>
<dbReference type="RefSeq" id="WP_014703357.1">
    <property type="nucleotide sequence ID" value="NC_017856.1"/>
</dbReference>
<dbReference type="Proteomes" id="UP000009145">
    <property type="component" value="Chromosome"/>
</dbReference>
<evidence type="ECO:0000256" key="5">
    <source>
        <dbReference type="ARBA" id="ARBA00022801"/>
    </source>
</evidence>
<dbReference type="GO" id="GO:0006145">
    <property type="term" value="P:purine nucleobase catabolic process"/>
    <property type="evidence" value="ECO:0007669"/>
    <property type="project" value="TreeGrafter"/>
</dbReference>
<dbReference type="SUPFAM" id="SSF51338">
    <property type="entry name" value="Composite domain of metallo-dependent hydrolases"/>
    <property type="match status" value="1"/>
</dbReference>
<dbReference type="eggNOG" id="COG0044">
    <property type="taxonomic scope" value="Bacteria"/>
</dbReference>
<keyword evidence="5 7" id="KW-0378">Hydrolase</keyword>
<feature type="domain" description="Amidohydrolase-related" evidence="6">
    <location>
        <begin position="61"/>
        <end position="429"/>
    </location>
</feature>
<dbReference type="AlphaFoldDB" id="I1YG93"/>
<dbReference type="PROSITE" id="PS00483">
    <property type="entry name" value="DIHYDROOROTASE_2"/>
    <property type="match status" value="1"/>
</dbReference>
<dbReference type="GO" id="GO:0004151">
    <property type="term" value="F:dihydroorotase activity"/>
    <property type="evidence" value="ECO:0007669"/>
    <property type="project" value="UniProtKB-EC"/>
</dbReference>
<accession>I1YG93</accession>
<dbReference type="InterPro" id="IPR006680">
    <property type="entry name" value="Amidohydro-rel"/>
</dbReference>
<organism evidence="7 8">
    <name type="scientific">Methylophaga frappieri (strain ATCC BAA-2434 / DSM 25690 / JAM7)</name>
    <dbReference type="NCBI Taxonomy" id="754477"/>
    <lineage>
        <taxon>Bacteria</taxon>
        <taxon>Pseudomonadati</taxon>
        <taxon>Pseudomonadota</taxon>
        <taxon>Gammaproteobacteria</taxon>
        <taxon>Thiotrichales</taxon>
        <taxon>Piscirickettsiaceae</taxon>
        <taxon>Methylophaga</taxon>
    </lineage>
</organism>